<organism evidence="1 2">
    <name type="scientific">Pararge aegeria aegeria</name>
    <dbReference type="NCBI Taxonomy" id="348720"/>
    <lineage>
        <taxon>Eukaryota</taxon>
        <taxon>Metazoa</taxon>
        <taxon>Ecdysozoa</taxon>
        <taxon>Arthropoda</taxon>
        <taxon>Hexapoda</taxon>
        <taxon>Insecta</taxon>
        <taxon>Pterygota</taxon>
        <taxon>Neoptera</taxon>
        <taxon>Endopterygota</taxon>
        <taxon>Lepidoptera</taxon>
        <taxon>Glossata</taxon>
        <taxon>Ditrysia</taxon>
        <taxon>Papilionoidea</taxon>
        <taxon>Nymphalidae</taxon>
        <taxon>Satyrinae</taxon>
        <taxon>Satyrini</taxon>
        <taxon>Parargina</taxon>
        <taxon>Pararge</taxon>
    </lineage>
</organism>
<dbReference type="AlphaFoldDB" id="A0A8S4SG83"/>
<sequence>MSRRDRLGVSMGLIKLPYSLTGELATVLDCIITYYQTINETDFTIAPVRIHTREFSCISGGQMCDFEDVDTDSSKISRREDNVFMSDRLAPGILR</sequence>
<dbReference type="Proteomes" id="UP000838756">
    <property type="component" value="Unassembled WGS sequence"/>
</dbReference>
<gene>
    <name evidence="1" type="primary">jg10928</name>
    <name evidence="1" type="ORF">PAEG_LOCUS24423</name>
</gene>
<comment type="caution">
    <text evidence="1">The sequence shown here is derived from an EMBL/GenBank/DDBJ whole genome shotgun (WGS) entry which is preliminary data.</text>
</comment>
<name>A0A8S4SG83_9NEOP</name>
<evidence type="ECO:0000313" key="2">
    <source>
        <dbReference type="Proteomes" id="UP000838756"/>
    </source>
</evidence>
<reference evidence="1" key="1">
    <citation type="submission" date="2022-03" db="EMBL/GenBank/DDBJ databases">
        <authorList>
            <person name="Lindestad O."/>
        </authorList>
    </citation>
    <scope>NUCLEOTIDE SEQUENCE</scope>
</reference>
<evidence type="ECO:0000313" key="1">
    <source>
        <dbReference type="EMBL" id="CAH2263645.1"/>
    </source>
</evidence>
<proteinExistence type="predicted"/>
<accession>A0A8S4SG83</accession>
<protein>
    <submittedName>
        <fullName evidence="1">Jg10928 protein</fullName>
    </submittedName>
</protein>
<dbReference type="EMBL" id="CAKXAJ010026233">
    <property type="protein sequence ID" value="CAH2263645.1"/>
    <property type="molecule type" value="Genomic_DNA"/>
</dbReference>
<keyword evidence="2" id="KW-1185">Reference proteome</keyword>